<accession>A0A7Y6I8L2</accession>
<evidence type="ECO:0000313" key="1">
    <source>
        <dbReference type="EMBL" id="NUW33411.1"/>
    </source>
</evidence>
<organism evidence="1 2">
    <name type="scientific">Nonomuraea montanisoli</name>
    <dbReference type="NCBI Taxonomy" id="2741721"/>
    <lineage>
        <taxon>Bacteria</taxon>
        <taxon>Bacillati</taxon>
        <taxon>Actinomycetota</taxon>
        <taxon>Actinomycetes</taxon>
        <taxon>Streptosporangiales</taxon>
        <taxon>Streptosporangiaceae</taxon>
        <taxon>Nonomuraea</taxon>
    </lineage>
</organism>
<proteinExistence type="predicted"/>
<keyword evidence="2" id="KW-1185">Reference proteome</keyword>
<dbReference type="Proteomes" id="UP000586042">
    <property type="component" value="Unassembled WGS sequence"/>
</dbReference>
<dbReference type="RefSeq" id="WP_175590878.1">
    <property type="nucleotide sequence ID" value="NZ_JABWGN010000007.1"/>
</dbReference>
<reference evidence="1 2" key="1">
    <citation type="submission" date="2020-06" db="EMBL/GenBank/DDBJ databases">
        <title>Nonomuraea sp. SMC257, a novel actinomycete isolated from soil.</title>
        <authorList>
            <person name="Chanama M."/>
        </authorList>
    </citation>
    <scope>NUCLEOTIDE SEQUENCE [LARGE SCALE GENOMIC DNA]</scope>
    <source>
        <strain evidence="1 2">SMC257</strain>
    </source>
</reference>
<gene>
    <name evidence="1" type="ORF">HTZ77_18530</name>
</gene>
<dbReference type="AlphaFoldDB" id="A0A7Y6I8L2"/>
<evidence type="ECO:0000313" key="2">
    <source>
        <dbReference type="Proteomes" id="UP000586042"/>
    </source>
</evidence>
<name>A0A7Y6I8L2_9ACTN</name>
<sequence length="207" mass="22159">MSHNVPPTGGHCTVPWCESDHANGPGLHFQMVADIEADRQGVEIRYQQQEEENGRLGRPFLRLLYGPAWRQADTLDIPIPAAVALAGVLALLTSTGLADLVDALAHAARGPHTLNRTTWQLPASDHAGDLGEWQILGGTVHATTGQASPYPPAIRLTIARDDGRERILDLDPGQAHAVGDVLDMFDLSDSGQIGEALFRAAEQLGEA</sequence>
<comment type="caution">
    <text evidence="1">The sequence shown here is derived from an EMBL/GenBank/DDBJ whole genome shotgun (WGS) entry which is preliminary data.</text>
</comment>
<dbReference type="EMBL" id="JABWGN010000007">
    <property type="protein sequence ID" value="NUW33411.1"/>
    <property type="molecule type" value="Genomic_DNA"/>
</dbReference>
<protein>
    <submittedName>
        <fullName evidence="1">Uncharacterized protein</fullName>
    </submittedName>
</protein>